<dbReference type="Proteomes" id="UP001050691">
    <property type="component" value="Unassembled WGS sequence"/>
</dbReference>
<comment type="caution">
    <text evidence="1">The sequence shown here is derived from an EMBL/GenBank/DDBJ whole genome shotgun (WGS) entry which is preliminary data.</text>
</comment>
<dbReference type="AlphaFoldDB" id="A0AAV5A4I7"/>
<proteinExistence type="predicted"/>
<gene>
    <name evidence="1" type="ORF">Clacol_002153</name>
</gene>
<name>A0AAV5A4I7_9AGAM</name>
<organism evidence="1 2">
    <name type="scientific">Clathrus columnatus</name>
    <dbReference type="NCBI Taxonomy" id="1419009"/>
    <lineage>
        <taxon>Eukaryota</taxon>
        <taxon>Fungi</taxon>
        <taxon>Dikarya</taxon>
        <taxon>Basidiomycota</taxon>
        <taxon>Agaricomycotina</taxon>
        <taxon>Agaricomycetes</taxon>
        <taxon>Phallomycetidae</taxon>
        <taxon>Phallales</taxon>
        <taxon>Clathraceae</taxon>
        <taxon>Clathrus</taxon>
    </lineage>
</organism>
<evidence type="ECO:0000313" key="1">
    <source>
        <dbReference type="EMBL" id="GJJ07946.1"/>
    </source>
</evidence>
<protein>
    <submittedName>
        <fullName evidence="1">Uncharacterized protein</fullName>
    </submittedName>
</protein>
<dbReference type="EMBL" id="BPWL01000002">
    <property type="protein sequence ID" value="GJJ07946.1"/>
    <property type="molecule type" value="Genomic_DNA"/>
</dbReference>
<keyword evidence="2" id="KW-1185">Reference proteome</keyword>
<reference evidence="1" key="1">
    <citation type="submission" date="2021-10" db="EMBL/GenBank/DDBJ databases">
        <title>De novo Genome Assembly of Clathrus columnatus (Basidiomycota, Fungi) Using Illumina and Nanopore Sequence Data.</title>
        <authorList>
            <person name="Ogiso-Tanaka E."/>
            <person name="Itagaki H."/>
            <person name="Hosoya T."/>
            <person name="Hosaka K."/>
        </authorList>
    </citation>
    <scope>NUCLEOTIDE SEQUENCE</scope>
    <source>
        <strain evidence="1">MO-923</strain>
    </source>
</reference>
<sequence length="233" mass="26892">MRRADLYIGDIPVKALKAYKEVSNSGLVAGGEWGEPLPKGKTRWESWEPKPQDREAYVNHMRYVIERHPLTSPINAVHRLFAGNGGAMCIMNLIIMDKPDRVVDEFWERIHKLEIFKRLKINDMISTHLIPPIQRDPDEAPIDQPFIRPRSREMPQDPVNQLSPHDWKELETIGATFFVKDKDDPTGVTAFKLTSIVYIESGKYYKILHEGLVDSIRVEEGELFALLKDGIWF</sequence>
<accession>A0AAV5A4I7</accession>
<evidence type="ECO:0000313" key="2">
    <source>
        <dbReference type="Proteomes" id="UP001050691"/>
    </source>
</evidence>